<name>A0A2H3DP98_ARMGA</name>
<dbReference type="OrthoDB" id="5982228at2759"/>
<sequence>MTSGPGNDDERQSLLNTRSGSHYDSTKIVVVASGIDGAAVHRNEGDSRNGESYDDVPQAKRQLGLFSAIFLVSNSIIGTGIYATPSNILRSSGSPGLALIM</sequence>
<reference evidence="4" key="1">
    <citation type="journal article" date="2017" name="Nat. Ecol. Evol.">
        <title>Genome expansion and lineage-specific genetic innovations in the forest pathogenic fungi Armillaria.</title>
        <authorList>
            <person name="Sipos G."/>
            <person name="Prasanna A.N."/>
            <person name="Walter M.C."/>
            <person name="O'Connor E."/>
            <person name="Balint B."/>
            <person name="Krizsan K."/>
            <person name="Kiss B."/>
            <person name="Hess J."/>
            <person name="Varga T."/>
            <person name="Slot J."/>
            <person name="Riley R."/>
            <person name="Boka B."/>
            <person name="Rigling D."/>
            <person name="Barry K."/>
            <person name="Lee J."/>
            <person name="Mihaltcheva S."/>
            <person name="LaButti K."/>
            <person name="Lipzen A."/>
            <person name="Waldron R."/>
            <person name="Moloney N.M."/>
            <person name="Sperisen C."/>
            <person name="Kredics L."/>
            <person name="Vagvoelgyi C."/>
            <person name="Patrignani A."/>
            <person name="Fitzpatrick D."/>
            <person name="Nagy I."/>
            <person name="Doyle S."/>
            <person name="Anderson J.B."/>
            <person name="Grigoriev I.V."/>
            <person name="Gueldener U."/>
            <person name="Muensterkoetter M."/>
            <person name="Nagy L.G."/>
        </authorList>
    </citation>
    <scope>NUCLEOTIDE SEQUENCE [LARGE SCALE GENOMIC DNA]</scope>
    <source>
        <strain evidence="4">Ar21-2</strain>
    </source>
</reference>
<keyword evidence="2" id="KW-1133">Transmembrane helix</keyword>
<dbReference type="EMBL" id="KZ293650">
    <property type="protein sequence ID" value="PBK97025.1"/>
    <property type="molecule type" value="Genomic_DNA"/>
</dbReference>
<keyword evidence="2" id="KW-0472">Membrane</keyword>
<accession>A0A2H3DP98</accession>
<evidence type="ECO:0000313" key="4">
    <source>
        <dbReference type="Proteomes" id="UP000217790"/>
    </source>
</evidence>
<protein>
    <submittedName>
        <fullName evidence="3">Uncharacterized protein</fullName>
    </submittedName>
</protein>
<organism evidence="3 4">
    <name type="scientific">Armillaria gallica</name>
    <name type="common">Bulbous honey fungus</name>
    <name type="synonym">Armillaria bulbosa</name>
    <dbReference type="NCBI Taxonomy" id="47427"/>
    <lineage>
        <taxon>Eukaryota</taxon>
        <taxon>Fungi</taxon>
        <taxon>Dikarya</taxon>
        <taxon>Basidiomycota</taxon>
        <taxon>Agaricomycotina</taxon>
        <taxon>Agaricomycetes</taxon>
        <taxon>Agaricomycetidae</taxon>
        <taxon>Agaricales</taxon>
        <taxon>Marasmiineae</taxon>
        <taxon>Physalacriaceae</taxon>
        <taxon>Armillaria</taxon>
    </lineage>
</organism>
<keyword evidence="4" id="KW-1185">Reference proteome</keyword>
<proteinExistence type="predicted"/>
<evidence type="ECO:0000256" key="2">
    <source>
        <dbReference type="SAM" id="Phobius"/>
    </source>
</evidence>
<dbReference type="Proteomes" id="UP000217790">
    <property type="component" value="Unassembled WGS sequence"/>
</dbReference>
<dbReference type="Gene3D" id="1.20.1740.10">
    <property type="entry name" value="Amino acid/polyamine transporter I"/>
    <property type="match status" value="1"/>
</dbReference>
<keyword evidence="2" id="KW-0812">Transmembrane</keyword>
<feature type="region of interest" description="Disordered" evidence="1">
    <location>
        <begin position="1"/>
        <end position="20"/>
    </location>
</feature>
<dbReference type="STRING" id="47427.A0A2H3DP98"/>
<feature type="transmembrane region" description="Helical" evidence="2">
    <location>
        <begin position="63"/>
        <end position="83"/>
    </location>
</feature>
<evidence type="ECO:0000313" key="3">
    <source>
        <dbReference type="EMBL" id="PBK97025.1"/>
    </source>
</evidence>
<gene>
    <name evidence="3" type="ORF">ARMGADRAFT_724301</name>
</gene>
<dbReference type="InParanoid" id="A0A2H3DP98"/>
<dbReference type="AlphaFoldDB" id="A0A2H3DP98"/>
<evidence type="ECO:0000256" key="1">
    <source>
        <dbReference type="SAM" id="MobiDB-lite"/>
    </source>
</evidence>